<dbReference type="Proteomes" id="UP001418796">
    <property type="component" value="Unassembled WGS sequence"/>
</dbReference>
<keyword evidence="5" id="KW-1185">Reference proteome</keyword>
<dbReference type="InterPro" id="IPR023214">
    <property type="entry name" value="HAD_sf"/>
</dbReference>
<dbReference type="PIRSF" id="PIRSF021362">
    <property type="entry name" value="UCP021362_HAD"/>
    <property type="match status" value="1"/>
</dbReference>
<reference evidence="4 5" key="1">
    <citation type="submission" date="2024-03" db="EMBL/GenBank/DDBJ databases">
        <title>Bacilli Hybrid Assemblies.</title>
        <authorList>
            <person name="Kovac J."/>
        </authorList>
    </citation>
    <scope>NUCLEOTIDE SEQUENCE [LARGE SCALE GENOMIC DNA]</scope>
    <source>
        <strain evidence="4 5">FSL R7-0666</strain>
    </source>
</reference>
<evidence type="ECO:0000256" key="2">
    <source>
        <dbReference type="ARBA" id="ARBA00022801"/>
    </source>
</evidence>
<gene>
    <name evidence="4" type="ORF">MKY91_08210</name>
</gene>
<dbReference type="EMBL" id="JBCITK010000001">
    <property type="protein sequence ID" value="MEN0643129.1"/>
    <property type="molecule type" value="Genomic_DNA"/>
</dbReference>
<dbReference type="EC" id="3.1.3.-" evidence="3"/>
<dbReference type="PANTHER" id="PTHR35134:SF2">
    <property type="entry name" value="NUCLEOTIDASE YQFW-RELATED"/>
    <property type="match status" value="1"/>
</dbReference>
<evidence type="ECO:0000256" key="3">
    <source>
        <dbReference type="PIRNR" id="PIRNR021362"/>
    </source>
</evidence>
<dbReference type="InterPro" id="IPR036412">
    <property type="entry name" value="HAD-like_sf"/>
</dbReference>
<evidence type="ECO:0000313" key="5">
    <source>
        <dbReference type="Proteomes" id="UP001418796"/>
    </source>
</evidence>
<dbReference type="InterPro" id="IPR009206">
    <property type="entry name" value="Nucleotidase_putative"/>
</dbReference>
<sequence>MNTIRIGLDIDGTVTDPAAFVPALNQSFQKNLTLDDLTSYDLTGVLGITRDEFTEWMKTNEATIYANVTLAENASQVLEKWQHSFELYYVTARGSYLEEITRTWFHTNRVPHHHIELLGQHNKIESIKEHQIDLFLEDKYDNAVEIATHCGIPVLLINTPYNQGEDPKGVIRVNDWLSAEQWVENWIQDKKR</sequence>
<proteinExistence type="inferred from homology"/>
<protein>
    <recommendedName>
        <fullName evidence="3">Nucleotidase</fullName>
        <ecNumber evidence="3">3.1.3.-</ecNumber>
    </recommendedName>
</protein>
<dbReference type="PANTHER" id="PTHR35134">
    <property type="entry name" value="NUCLEOTIDASE YQFW-RELATED"/>
    <property type="match status" value="1"/>
</dbReference>
<comment type="caution">
    <text evidence="4">The sequence shown here is derived from an EMBL/GenBank/DDBJ whole genome shotgun (WGS) entry which is preliminary data.</text>
</comment>
<dbReference type="Gene3D" id="3.40.50.1000">
    <property type="entry name" value="HAD superfamily/HAD-like"/>
    <property type="match status" value="1"/>
</dbReference>
<evidence type="ECO:0000313" key="4">
    <source>
        <dbReference type="EMBL" id="MEN0643129.1"/>
    </source>
</evidence>
<evidence type="ECO:0000256" key="1">
    <source>
        <dbReference type="ARBA" id="ARBA00009589"/>
    </source>
</evidence>
<organism evidence="4 5">
    <name type="scientific">Alkalicoccobacillus gibsonii</name>
    <dbReference type="NCBI Taxonomy" id="79881"/>
    <lineage>
        <taxon>Bacteria</taxon>
        <taxon>Bacillati</taxon>
        <taxon>Bacillota</taxon>
        <taxon>Bacilli</taxon>
        <taxon>Bacillales</taxon>
        <taxon>Bacillaceae</taxon>
        <taxon>Alkalicoccobacillus</taxon>
    </lineage>
</organism>
<dbReference type="InterPro" id="IPR052419">
    <property type="entry name" value="5_3-deoxyribonucleotidase-like"/>
</dbReference>
<comment type="similarity">
    <text evidence="1 3">Belongs to the 5'(3')-deoxyribonucleotidase family.</text>
</comment>
<name>A0ABU9VGU2_9BACI</name>
<dbReference type="SUPFAM" id="SSF56784">
    <property type="entry name" value="HAD-like"/>
    <property type="match status" value="1"/>
</dbReference>
<keyword evidence="2 3" id="KW-0378">Hydrolase</keyword>
<accession>A0ABU9VGU2</accession>